<evidence type="ECO:0000313" key="2">
    <source>
        <dbReference type="Proteomes" id="UP000007050"/>
    </source>
</evidence>
<sequence>MQRKVAQKNNDCKQMFIAATQKTGYDIAVHKSQTKTGGRQYGFQRKVKADKKERGQAVTWLL</sequence>
<dbReference type="Proteomes" id="UP000007050">
    <property type="component" value="Chromosome"/>
</dbReference>
<gene>
    <name evidence="1" type="ORF">ES1_06440</name>
</gene>
<name>D4MJ22_9FIRM</name>
<dbReference type="KEGG" id="esr:ES1_06440"/>
<reference evidence="1 2" key="1">
    <citation type="submission" date="2010-03" db="EMBL/GenBank/DDBJ databases">
        <title>The genome sequence of Eubacterium siraeum V10Sc8a.</title>
        <authorList>
            <consortium name="metaHIT consortium -- http://www.metahit.eu/"/>
            <person name="Pajon A."/>
            <person name="Turner K."/>
            <person name="Parkhill J."/>
            <person name="Duncan S."/>
            <person name="Flint H."/>
        </authorList>
    </citation>
    <scope>NUCLEOTIDE SEQUENCE [LARGE SCALE GENOMIC DNA]</scope>
    <source>
        <strain evidence="1 2">V10Sc8a</strain>
    </source>
</reference>
<proteinExistence type="predicted"/>
<dbReference type="BioCyc" id="ESIR717961:G136L-521-MONOMER"/>
<dbReference type="EMBL" id="FP929059">
    <property type="protein sequence ID" value="CBL33755.1"/>
    <property type="molecule type" value="Genomic_DNA"/>
</dbReference>
<dbReference type="HOGENOM" id="CLU_2915657_0_0_9"/>
<organism evidence="1 2">
    <name type="scientific">[Eubacterium] siraeum V10Sc8a</name>
    <dbReference type="NCBI Taxonomy" id="717961"/>
    <lineage>
        <taxon>Bacteria</taxon>
        <taxon>Bacillati</taxon>
        <taxon>Bacillota</taxon>
        <taxon>Clostridia</taxon>
        <taxon>Eubacteriales</taxon>
        <taxon>Oscillospiraceae</taxon>
        <taxon>Oscillospiraceae incertae sedis</taxon>
    </lineage>
</organism>
<evidence type="ECO:0000313" key="1">
    <source>
        <dbReference type="EMBL" id="CBL33755.1"/>
    </source>
</evidence>
<protein>
    <submittedName>
        <fullName evidence="1">Uncharacterized protein</fullName>
    </submittedName>
</protein>
<dbReference type="AlphaFoldDB" id="D4MJ22"/>
<accession>D4MJ22</accession>
<reference evidence="1 2" key="2">
    <citation type="submission" date="2010-03" db="EMBL/GenBank/DDBJ databases">
        <authorList>
            <person name="Pajon A."/>
        </authorList>
    </citation>
    <scope>NUCLEOTIDE SEQUENCE [LARGE SCALE GENOMIC DNA]</scope>
    <source>
        <strain evidence="1 2">V10Sc8a</strain>
    </source>
</reference>